<comment type="caution">
    <text evidence="1">The sequence shown here is derived from an EMBL/GenBank/DDBJ whole genome shotgun (WGS) entry which is preliminary data.</text>
</comment>
<gene>
    <name evidence="1" type="ORF">RM445_11735</name>
</gene>
<evidence type="ECO:0008006" key="3">
    <source>
        <dbReference type="Google" id="ProtNLM"/>
    </source>
</evidence>
<dbReference type="RefSeq" id="WP_311556213.1">
    <property type="nucleotide sequence ID" value="NZ_JAVREJ010000006.1"/>
</dbReference>
<dbReference type="Proteomes" id="UP001183202">
    <property type="component" value="Unassembled WGS sequence"/>
</dbReference>
<protein>
    <recommendedName>
        <fullName evidence="3">Phasin protein</fullName>
    </recommendedName>
</protein>
<accession>A0ABU2N8I0</accession>
<organism evidence="1 2">
    <name type="scientific">Pseudonocardia charpentierae</name>
    <dbReference type="NCBI Taxonomy" id="3075545"/>
    <lineage>
        <taxon>Bacteria</taxon>
        <taxon>Bacillati</taxon>
        <taxon>Actinomycetota</taxon>
        <taxon>Actinomycetes</taxon>
        <taxon>Pseudonocardiales</taxon>
        <taxon>Pseudonocardiaceae</taxon>
        <taxon>Pseudonocardia</taxon>
    </lineage>
</organism>
<reference evidence="2" key="1">
    <citation type="submission" date="2023-07" db="EMBL/GenBank/DDBJ databases">
        <title>30 novel species of actinomycetes from the DSMZ collection.</title>
        <authorList>
            <person name="Nouioui I."/>
        </authorList>
    </citation>
    <scope>NUCLEOTIDE SEQUENCE [LARGE SCALE GENOMIC DNA]</scope>
    <source>
        <strain evidence="2">DSM 45834</strain>
    </source>
</reference>
<evidence type="ECO:0000313" key="1">
    <source>
        <dbReference type="EMBL" id="MDT0350194.1"/>
    </source>
</evidence>
<evidence type="ECO:0000313" key="2">
    <source>
        <dbReference type="Proteomes" id="UP001183202"/>
    </source>
</evidence>
<proteinExistence type="predicted"/>
<sequence length="133" mass="14106">MTAPTDQFVDIANRSQEAVTSAVQTWADTVQSFASKVTTTPGQLPDLPSVVETYFDFVEKVLANQREFAQQWASAATKATEAVTEQAQRATQSVTAHTVNGTEAVVDNATETVKVAGEKAASTARAARNATKA</sequence>
<dbReference type="EMBL" id="JAVREJ010000006">
    <property type="protein sequence ID" value="MDT0350194.1"/>
    <property type="molecule type" value="Genomic_DNA"/>
</dbReference>
<name>A0ABU2N8I0_9PSEU</name>
<keyword evidence="2" id="KW-1185">Reference proteome</keyword>